<accession>A0ABW9R031</accession>
<evidence type="ECO:0000313" key="1">
    <source>
        <dbReference type="EMBL" id="MST35255.1"/>
    </source>
</evidence>
<gene>
    <name evidence="1" type="ORF">GHK86_21300</name>
</gene>
<dbReference type="SUPFAM" id="SSF56784">
    <property type="entry name" value="HAD-like"/>
    <property type="match status" value="1"/>
</dbReference>
<protein>
    <submittedName>
        <fullName evidence="1">HAD hydrolase-like protein</fullName>
    </submittedName>
</protein>
<dbReference type="InterPro" id="IPR036412">
    <property type="entry name" value="HAD-like_sf"/>
</dbReference>
<name>A0ABW9R031_9ACTN</name>
<dbReference type="Pfam" id="PF00702">
    <property type="entry name" value="Hydrolase"/>
    <property type="match status" value="1"/>
</dbReference>
<organism evidence="1 2">
    <name type="scientific">Acidiferrimicrobium australe</name>
    <dbReference type="NCBI Taxonomy" id="2664430"/>
    <lineage>
        <taxon>Bacteria</taxon>
        <taxon>Bacillati</taxon>
        <taxon>Actinomycetota</taxon>
        <taxon>Acidimicrobiia</taxon>
        <taxon>Acidimicrobiales</taxon>
        <taxon>Acidimicrobiaceae</taxon>
        <taxon>Acidiferrimicrobium</taxon>
    </lineage>
</organism>
<proteinExistence type="predicted"/>
<dbReference type="Gene3D" id="3.40.50.1000">
    <property type="entry name" value="HAD superfamily/HAD-like"/>
    <property type="match status" value="1"/>
</dbReference>
<comment type="caution">
    <text evidence="1">The sequence shown here is derived from an EMBL/GenBank/DDBJ whole genome shotgun (WGS) entry which is preliminary data.</text>
</comment>
<sequence length="131" mass="14035">VLASFAAALDALGVRDRSERSRMEAYVRATMGESKIVVFRALFDDEARAQAANTAFEAAYDERIEAGAVAPIPGAEDTIAALRRAGRKVALLTGFSAPTRDRLVARLGWRSAVDALLCPAEAGRGRPYPDL</sequence>
<keyword evidence="2" id="KW-1185">Reference proteome</keyword>
<reference evidence="1 2" key="1">
    <citation type="submission" date="2019-11" db="EMBL/GenBank/DDBJ databases">
        <title>Acidiferrimicrobium australis gen. nov., sp. nov., an acidophilic and obligately heterotrophic, member of the Actinobacteria that catalyses dissimilatory oxido- reduction of iron isolated from metal-rich acidic water in Chile.</title>
        <authorList>
            <person name="Gonzalez D."/>
            <person name="Huber K."/>
            <person name="Hedrich S."/>
            <person name="Rojas-Villalobos C."/>
            <person name="Quatrini R."/>
            <person name="Dinamarca M.A."/>
            <person name="Schwarz A."/>
            <person name="Canales C."/>
            <person name="Nancucheo I."/>
        </authorList>
    </citation>
    <scope>NUCLEOTIDE SEQUENCE [LARGE SCALE GENOMIC DNA]</scope>
    <source>
        <strain evidence="1 2">USS-CCA1</strain>
    </source>
</reference>
<feature type="non-terminal residue" evidence="1">
    <location>
        <position position="131"/>
    </location>
</feature>
<dbReference type="EMBL" id="WJHE01001555">
    <property type="protein sequence ID" value="MST35255.1"/>
    <property type="molecule type" value="Genomic_DNA"/>
</dbReference>
<feature type="non-terminal residue" evidence="1">
    <location>
        <position position="1"/>
    </location>
</feature>
<dbReference type="InterPro" id="IPR023214">
    <property type="entry name" value="HAD_sf"/>
</dbReference>
<dbReference type="InterPro" id="IPR023198">
    <property type="entry name" value="PGP-like_dom2"/>
</dbReference>
<evidence type="ECO:0000313" key="2">
    <source>
        <dbReference type="Proteomes" id="UP000437736"/>
    </source>
</evidence>
<dbReference type="Gene3D" id="1.10.150.240">
    <property type="entry name" value="Putative phosphatase, domain 2"/>
    <property type="match status" value="1"/>
</dbReference>
<dbReference type="Proteomes" id="UP000437736">
    <property type="component" value="Unassembled WGS sequence"/>
</dbReference>